<keyword evidence="1" id="KW-0560">Oxidoreductase</keyword>
<dbReference type="Gene3D" id="3.30.360.10">
    <property type="entry name" value="Dihydrodipicolinate Reductase, domain 2"/>
    <property type="match status" value="1"/>
</dbReference>
<dbReference type="InterPro" id="IPR000683">
    <property type="entry name" value="Gfo/Idh/MocA-like_OxRdtase_N"/>
</dbReference>
<name>A0A6B8RJ56_9BACL</name>
<accession>A0A6B8RJ56</accession>
<dbReference type="KEGG" id="ppsc:EHS13_12170"/>
<keyword evidence="4" id="KW-1185">Reference proteome</keyword>
<protein>
    <submittedName>
        <fullName evidence="3">Gfo/Idh/MocA family oxidoreductase</fullName>
    </submittedName>
</protein>
<dbReference type="AlphaFoldDB" id="A0A6B8RJ56"/>
<dbReference type="OrthoDB" id="9815825at2"/>
<reference evidence="4" key="1">
    <citation type="submission" date="2018-11" db="EMBL/GenBank/DDBJ databases">
        <title>Complete genome sequence of Paenibacillus sp. ML311-T8.</title>
        <authorList>
            <person name="Nam Y.-D."/>
            <person name="Kang J."/>
            <person name="Chung W.-H."/>
            <person name="Park Y.S."/>
        </authorList>
    </citation>
    <scope>NUCLEOTIDE SEQUENCE [LARGE SCALE GENOMIC DNA]</scope>
    <source>
        <strain evidence="4">ML311-T8</strain>
    </source>
</reference>
<dbReference type="Gene3D" id="3.40.50.720">
    <property type="entry name" value="NAD(P)-binding Rossmann-like Domain"/>
    <property type="match status" value="1"/>
</dbReference>
<evidence type="ECO:0000259" key="2">
    <source>
        <dbReference type="Pfam" id="PF01408"/>
    </source>
</evidence>
<dbReference type="InterPro" id="IPR036291">
    <property type="entry name" value="NAD(P)-bd_dom_sf"/>
</dbReference>
<organism evidence="3 4">
    <name type="scientific">Paenibacillus psychroresistens</name>
    <dbReference type="NCBI Taxonomy" id="1778678"/>
    <lineage>
        <taxon>Bacteria</taxon>
        <taxon>Bacillati</taxon>
        <taxon>Bacillota</taxon>
        <taxon>Bacilli</taxon>
        <taxon>Bacillales</taxon>
        <taxon>Paenibacillaceae</taxon>
        <taxon>Paenibacillus</taxon>
    </lineage>
</organism>
<dbReference type="RefSeq" id="WP_155700619.1">
    <property type="nucleotide sequence ID" value="NZ_CP034235.1"/>
</dbReference>
<evidence type="ECO:0000313" key="3">
    <source>
        <dbReference type="EMBL" id="QGQ95583.1"/>
    </source>
</evidence>
<dbReference type="SUPFAM" id="SSF51735">
    <property type="entry name" value="NAD(P)-binding Rossmann-fold domains"/>
    <property type="match status" value="1"/>
</dbReference>
<evidence type="ECO:0000313" key="4">
    <source>
        <dbReference type="Proteomes" id="UP000426246"/>
    </source>
</evidence>
<dbReference type="SUPFAM" id="SSF55347">
    <property type="entry name" value="Glyceraldehyde-3-phosphate dehydrogenase-like, C-terminal domain"/>
    <property type="match status" value="1"/>
</dbReference>
<feature type="domain" description="Gfo/Idh/MocA-like oxidoreductase N-terminal" evidence="2">
    <location>
        <begin position="3"/>
        <end position="133"/>
    </location>
</feature>
<dbReference type="PANTHER" id="PTHR43818:SF11">
    <property type="entry name" value="BCDNA.GH03377"/>
    <property type="match status" value="1"/>
</dbReference>
<gene>
    <name evidence="3" type="ORF">EHS13_12170</name>
</gene>
<dbReference type="GO" id="GO:0016491">
    <property type="term" value="F:oxidoreductase activity"/>
    <property type="evidence" value="ECO:0007669"/>
    <property type="project" value="UniProtKB-KW"/>
</dbReference>
<dbReference type="GO" id="GO:0000166">
    <property type="term" value="F:nucleotide binding"/>
    <property type="evidence" value="ECO:0007669"/>
    <property type="project" value="InterPro"/>
</dbReference>
<dbReference type="Proteomes" id="UP000426246">
    <property type="component" value="Chromosome"/>
</dbReference>
<dbReference type="Pfam" id="PF01408">
    <property type="entry name" value="GFO_IDH_MocA"/>
    <property type="match status" value="1"/>
</dbReference>
<evidence type="ECO:0000256" key="1">
    <source>
        <dbReference type="ARBA" id="ARBA00023002"/>
    </source>
</evidence>
<dbReference type="InterPro" id="IPR050463">
    <property type="entry name" value="Gfo/Idh/MocA_oxidrdct_glycsds"/>
</dbReference>
<proteinExistence type="predicted"/>
<dbReference type="PANTHER" id="PTHR43818">
    <property type="entry name" value="BCDNA.GH03377"/>
    <property type="match status" value="1"/>
</dbReference>
<dbReference type="EMBL" id="CP034235">
    <property type="protein sequence ID" value="QGQ95583.1"/>
    <property type="molecule type" value="Genomic_DNA"/>
</dbReference>
<sequence length="336" mass="37947">MLKAAVIGLGKIGLMFDINSKQEKPSSHIFAYRLEPEIDLVAAVGVRQEQGDYLQKAAPEVRFYLDMATMLANNKSDIISICTPPTVRLELIRSILEISKPRVIFCEKPVASSIEEAKELHTLLQSYDCLLIPNLSRRWNKGTTKVRQAIKEQQFGKLEKIHLRYTRGIYNTGSHLFDLVRFFAGDIDNVRVIEQVSTSINPDSDPSYSFTFTVGDQITGFAEAFDDRNYILFELDLYFDKGKIEIVRAGDEIRYYSTGIDPLFMGFQSLLLSHKDENLLKDSSNIQNAVKHIADLLENDAEPVCTLEDGIYPLYVAEALIKSYRNNGSVEKVASS</sequence>